<sequence>MVVRCGTPFSQTCSRWGVGAWSYLNMLNKWLQLIQKTLLEYSRLRNALLFLGVYFFYYFLFLGVYFLVVNECNWFLPCDARSIYIKGKMKVICAVINLLHVDSLLCVIYVFLNIGTSVVIVQ</sequence>
<comment type="caution">
    <text evidence="2">The sequence shown here is derived from an EMBL/GenBank/DDBJ whole genome shotgun (WGS) entry which is preliminary data.</text>
</comment>
<evidence type="ECO:0000313" key="2">
    <source>
        <dbReference type="EMBL" id="CAK9162438.1"/>
    </source>
</evidence>
<gene>
    <name evidence="2" type="ORF">ILEXP_LOCUS31306</name>
</gene>
<organism evidence="2 3">
    <name type="scientific">Ilex paraguariensis</name>
    <name type="common">yerba mate</name>
    <dbReference type="NCBI Taxonomy" id="185542"/>
    <lineage>
        <taxon>Eukaryota</taxon>
        <taxon>Viridiplantae</taxon>
        <taxon>Streptophyta</taxon>
        <taxon>Embryophyta</taxon>
        <taxon>Tracheophyta</taxon>
        <taxon>Spermatophyta</taxon>
        <taxon>Magnoliopsida</taxon>
        <taxon>eudicotyledons</taxon>
        <taxon>Gunneridae</taxon>
        <taxon>Pentapetalae</taxon>
        <taxon>asterids</taxon>
        <taxon>campanulids</taxon>
        <taxon>Aquifoliales</taxon>
        <taxon>Aquifoliaceae</taxon>
        <taxon>Ilex</taxon>
    </lineage>
</organism>
<proteinExistence type="predicted"/>
<accession>A0ABC8SZ17</accession>
<dbReference type="Proteomes" id="UP001642360">
    <property type="component" value="Unassembled WGS sequence"/>
</dbReference>
<evidence type="ECO:0000256" key="1">
    <source>
        <dbReference type="SAM" id="Phobius"/>
    </source>
</evidence>
<keyword evidence="1" id="KW-1133">Transmembrane helix</keyword>
<dbReference type="AlphaFoldDB" id="A0ABC8SZ17"/>
<dbReference type="EMBL" id="CAUOFW020003855">
    <property type="protein sequence ID" value="CAK9162438.1"/>
    <property type="molecule type" value="Genomic_DNA"/>
</dbReference>
<evidence type="ECO:0000313" key="3">
    <source>
        <dbReference type="Proteomes" id="UP001642360"/>
    </source>
</evidence>
<feature type="transmembrane region" description="Helical" evidence="1">
    <location>
        <begin position="47"/>
        <end position="70"/>
    </location>
</feature>
<keyword evidence="3" id="KW-1185">Reference proteome</keyword>
<feature type="transmembrane region" description="Helical" evidence="1">
    <location>
        <begin position="91"/>
        <end position="112"/>
    </location>
</feature>
<name>A0ABC8SZ17_9AQUA</name>
<keyword evidence="1" id="KW-0812">Transmembrane</keyword>
<reference evidence="2 3" key="1">
    <citation type="submission" date="2024-02" db="EMBL/GenBank/DDBJ databases">
        <authorList>
            <person name="Vignale AGUSTIN F."/>
            <person name="Sosa J E."/>
            <person name="Modenutti C."/>
        </authorList>
    </citation>
    <scope>NUCLEOTIDE SEQUENCE [LARGE SCALE GENOMIC DNA]</scope>
</reference>
<keyword evidence="1" id="KW-0472">Membrane</keyword>
<protein>
    <submittedName>
        <fullName evidence="2">Uncharacterized protein</fullName>
    </submittedName>
</protein>